<dbReference type="SMART" id="SM00382">
    <property type="entry name" value="AAA"/>
    <property type="match status" value="2"/>
</dbReference>
<dbReference type="Pfam" id="PF10431">
    <property type="entry name" value="ClpB_D2-small"/>
    <property type="match status" value="1"/>
</dbReference>
<dbReference type="AlphaFoldDB" id="A0A8A4TNM0"/>
<evidence type="ECO:0000256" key="1">
    <source>
        <dbReference type="ARBA" id="ARBA00022737"/>
    </source>
</evidence>
<feature type="domain" description="Clp R" evidence="7">
    <location>
        <begin position="1"/>
        <end position="147"/>
    </location>
</feature>
<dbReference type="InterPro" id="IPR001270">
    <property type="entry name" value="ClpA/B"/>
</dbReference>
<dbReference type="FunFam" id="3.40.50.300:FF:000025">
    <property type="entry name" value="ATP-dependent Clp protease subunit"/>
    <property type="match status" value="1"/>
</dbReference>
<dbReference type="Pfam" id="PF17871">
    <property type="entry name" value="AAA_lid_9"/>
    <property type="match status" value="1"/>
</dbReference>
<name>A0A8A4TNM0_SULCO</name>
<dbReference type="GO" id="GO:0008233">
    <property type="term" value="F:peptidase activity"/>
    <property type="evidence" value="ECO:0007669"/>
    <property type="project" value="UniProtKB-KW"/>
</dbReference>
<evidence type="ECO:0000313" key="8">
    <source>
        <dbReference type="EMBL" id="QTD50804.1"/>
    </source>
</evidence>
<dbReference type="RefSeq" id="WP_237380844.1">
    <property type="nucleotide sequence ID" value="NZ_CP071793.1"/>
</dbReference>
<evidence type="ECO:0000256" key="6">
    <source>
        <dbReference type="RuleBase" id="RU004432"/>
    </source>
</evidence>
<keyword evidence="2 6" id="KW-0547">Nucleotide-binding</keyword>
<dbReference type="InterPro" id="IPR019489">
    <property type="entry name" value="Clp_ATPase_C"/>
</dbReference>
<dbReference type="InterPro" id="IPR041546">
    <property type="entry name" value="ClpA/ClpB_AAA_lid"/>
</dbReference>
<dbReference type="InterPro" id="IPR003959">
    <property type="entry name" value="ATPase_AAA_core"/>
</dbReference>
<dbReference type="PROSITE" id="PS00870">
    <property type="entry name" value="CLPAB_1"/>
    <property type="match status" value="1"/>
</dbReference>
<dbReference type="GO" id="GO:0043335">
    <property type="term" value="P:protein unfolding"/>
    <property type="evidence" value="ECO:0007669"/>
    <property type="project" value="InterPro"/>
</dbReference>
<dbReference type="InterPro" id="IPR013461">
    <property type="entry name" value="ClpA"/>
</dbReference>
<dbReference type="InterPro" id="IPR018368">
    <property type="entry name" value="ClpA/B_CS1"/>
</dbReference>
<comment type="similarity">
    <text evidence="6">Belongs to the ClpA/ClpB family.</text>
</comment>
<evidence type="ECO:0000256" key="2">
    <source>
        <dbReference type="ARBA" id="ARBA00022741"/>
    </source>
</evidence>
<proteinExistence type="inferred from homology"/>
<dbReference type="SUPFAM" id="SSF52540">
    <property type="entry name" value="P-loop containing nucleoside triphosphate hydrolases"/>
    <property type="match status" value="2"/>
</dbReference>
<dbReference type="PROSITE" id="PS00871">
    <property type="entry name" value="CLPAB_2"/>
    <property type="match status" value="1"/>
</dbReference>
<dbReference type="PANTHER" id="PTHR11638:SF111">
    <property type="entry name" value="ATP-DEPENDENT CLP PROTEASE ATP-BINDING SUBUNIT CLPA"/>
    <property type="match status" value="1"/>
</dbReference>
<evidence type="ECO:0000256" key="5">
    <source>
        <dbReference type="PROSITE-ProRule" id="PRU01251"/>
    </source>
</evidence>
<reference evidence="8" key="1">
    <citation type="submission" date="2021-03" db="EMBL/GenBank/DDBJ databases">
        <title>Acanthopleuribacteraceae sp. M133.</title>
        <authorList>
            <person name="Wang G."/>
        </authorList>
    </citation>
    <scope>NUCLEOTIDE SEQUENCE</scope>
    <source>
        <strain evidence="8">M133</strain>
    </source>
</reference>
<organism evidence="8 9">
    <name type="scientific">Sulfidibacter corallicola</name>
    <dbReference type="NCBI Taxonomy" id="2818388"/>
    <lineage>
        <taxon>Bacteria</taxon>
        <taxon>Pseudomonadati</taxon>
        <taxon>Acidobacteriota</taxon>
        <taxon>Holophagae</taxon>
        <taxon>Acanthopleuribacterales</taxon>
        <taxon>Acanthopleuribacteraceae</taxon>
        <taxon>Sulfidibacter</taxon>
    </lineage>
</organism>
<dbReference type="GO" id="GO:0034605">
    <property type="term" value="P:cellular response to heat"/>
    <property type="evidence" value="ECO:0007669"/>
    <property type="project" value="TreeGrafter"/>
</dbReference>
<dbReference type="GO" id="GO:0006508">
    <property type="term" value="P:proteolysis"/>
    <property type="evidence" value="ECO:0007669"/>
    <property type="project" value="UniProtKB-KW"/>
</dbReference>
<dbReference type="NCBIfam" id="TIGR02639">
    <property type="entry name" value="ClpA"/>
    <property type="match status" value="1"/>
</dbReference>
<evidence type="ECO:0000256" key="3">
    <source>
        <dbReference type="ARBA" id="ARBA00022840"/>
    </source>
</evidence>
<dbReference type="GO" id="GO:0016887">
    <property type="term" value="F:ATP hydrolysis activity"/>
    <property type="evidence" value="ECO:0007669"/>
    <property type="project" value="InterPro"/>
</dbReference>
<dbReference type="EMBL" id="CP071793">
    <property type="protein sequence ID" value="QTD50804.1"/>
    <property type="molecule type" value="Genomic_DNA"/>
</dbReference>
<keyword evidence="8" id="KW-0645">Protease</keyword>
<dbReference type="InterPro" id="IPR036628">
    <property type="entry name" value="Clp_N_dom_sf"/>
</dbReference>
<keyword evidence="1 5" id="KW-0677">Repeat</keyword>
<dbReference type="CDD" id="cd00009">
    <property type="entry name" value="AAA"/>
    <property type="match status" value="1"/>
</dbReference>
<dbReference type="PROSITE" id="PS51903">
    <property type="entry name" value="CLP_R"/>
    <property type="match status" value="1"/>
</dbReference>
<dbReference type="Gene3D" id="3.40.50.300">
    <property type="entry name" value="P-loop containing nucleotide triphosphate hydrolases"/>
    <property type="match status" value="2"/>
</dbReference>
<dbReference type="InterPro" id="IPR003593">
    <property type="entry name" value="AAA+_ATPase"/>
</dbReference>
<dbReference type="InterPro" id="IPR004176">
    <property type="entry name" value="Clp_R_N"/>
</dbReference>
<dbReference type="InterPro" id="IPR050130">
    <property type="entry name" value="ClpA_ClpB"/>
</dbReference>
<gene>
    <name evidence="8" type="primary">clpA</name>
    <name evidence="8" type="ORF">J3U87_34910</name>
</gene>
<dbReference type="GO" id="GO:0005524">
    <property type="term" value="F:ATP binding"/>
    <property type="evidence" value="ECO:0007669"/>
    <property type="project" value="UniProtKB-KW"/>
</dbReference>
<dbReference type="Pfam" id="PF00004">
    <property type="entry name" value="AAA"/>
    <property type="match status" value="1"/>
</dbReference>
<dbReference type="KEGG" id="scor:J3U87_34910"/>
<dbReference type="SUPFAM" id="SSF81923">
    <property type="entry name" value="Double Clp-N motif"/>
    <property type="match status" value="1"/>
</dbReference>
<dbReference type="SMART" id="SM01086">
    <property type="entry name" value="ClpB_D2-small"/>
    <property type="match status" value="1"/>
</dbReference>
<dbReference type="Pfam" id="PF02861">
    <property type="entry name" value="Clp_N"/>
    <property type="match status" value="1"/>
</dbReference>
<sequence length="764" mass="84104">MISKDLEQAIHHAYNDAKRRNHEFFTLEHLLYALLQTAKAKDIVVKCGGNVEQLRSDLEDYLLNQVEQLPDSVDIDPRQTLAIQRVLQRAALHVQSSGRTEMDSGNVLVSMFREKDSYSVYLIEKQGISRFDVINYISHGISKVEGDHHYEIEEVGEAARGAEGGKNPLEAFTVDLVAQAEEGKIDPLIGREKEVRRTIQVLCRRKKNNPLYIGDPGVGKTALAEGLALMIQKAEVPEVLKDARIFALDMGALLANTKFRGEFEARLKGVVKALQEVPHAILFIDEIHTIVGAGATSGGSMDASNILKPALASGELKCIGSTTHEDYRASFEKDRALARRFQKIDINEPSAGETYQILLGLKPKYEKHHSVKYANEALKSAADLAAKHINHRHLPDKAIDVIDEVGAAQQLHPVEERKTLIETADVEEIIASMAKIPPKTVSTTEGERLSNLERDLKLVVFGQDQAILALSKAIIMSRSGLRTGDKPVGSFLFAGPTGVGKTEVAKQLAHILAVNFVRFDMSEYMEKHSVSRLIGAPPGYVGFDQAGLLTDAVNKSPYSVILLDEIEKAHPDIFNILLQVMDHASLTDHNGKKADFRNAIIIMTSNAGASDMASGSIGFGDSTSGAKSKGKQALEKLFTPEFRNRLDGTIHFNHLSKEIMEKVVDKFIDELDHQLLDKSVQLRLTPPARAHLAEKGYDKAFGARPLSRVIDQDIKQRLASELLFGALTEGGTAVIDFAEGELVFSFEKNPSNTKTIHKVEESAI</sequence>
<dbReference type="CDD" id="cd19499">
    <property type="entry name" value="RecA-like_ClpB_Hsp104-like"/>
    <property type="match status" value="1"/>
</dbReference>
<dbReference type="PANTHER" id="PTHR11638">
    <property type="entry name" value="ATP-DEPENDENT CLP PROTEASE"/>
    <property type="match status" value="1"/>
</dbReference>
<dbReference type="GO" id="GO:0005737">
    <property type="term" value="C:cytoplasm"/>
    <property type="evidence" value="ECO:0007669"/>
    <property type="project" value="TreeGrafter"/>
</dbReference>
<accession>A0A8A4TNM0</accession>
<evidence type="ECO:0000259" key="7">
    <source>
        <dbReference type="PROSITE" id="PS51903"/>
    </source>
</evidence>
<keyword evidence="8" id="KW-0378">Hydrolase</keyword>
<keyword evidence="4 6" id="KW-0143">Chaperone</keyword>
<dbReference type="Pfam" id="PF07724">
    <property type="entry name" value="AAA_2"/>
    <property type="match status" value="1"/>
</dbReference>
<keyword evidence="9" id="KW-1185">Reference proteome</keyword>
<protein>
    <submittedName>
        <fullName evidence="8">ATP-dependent Clp protease ATP-binding subunit ClpA</fullName>
    </submittedName>
</protein>
<evidence type="ECO:0000313" key="9">
    <source>
        <dbReference type="Proteomes" id="UP000663929"/>
    </source>
</evidence>
<dbReference type="InterPro" id="IPR028299">
    <property type="entry name" value="ClpA/B_CS2"/>
</dbReference>
<evidence type="ECO:0000256" key="4">
    <source>
        <dbReference type="ARBA" id="ARBA00023186"/>
    </source>
</evidence>
<dbReference type="Gene3D" id="1.10.1780.10">
    <property type="entry name" value="Clp, N-terminal domain"/>
    <property type="match status" value="1"/>
</dbReference>
<keyword evidence="3 6" id="KW-0067">ATP-binding</keyword>
<dbReference type="Proteomes" id="UP000663929">
    <property type="component" value="Chromosome"/>
</dbReference>
<dbReference type="PRINTS" id="PR00300">
    <property type="entry name" value="CLPPROTEASEA"/>
</dbReference>
<dbReference type="InterPro" id="IPR027417">
    <property type="entry name" value="P-loop_NTPase"/>
</dbReference>
<dbReference type="Gene3D" id="1.10.8.60">
    <property type="match status" value="2"/>
</dbReference>